<keyword evidence="2" id="KW-0862">Zinc</keyword>
<dbReference type="GO" id="GO:0008270">
    <property type="term" value="F:zinc ion binding"/>
    <property type="evidence" value="ECO:0007669"/>
    <property type="project" value="UniProtKB-KW"/>
</dbReference>
<evidence type="ECO:0000259" key="5">
    <source>
        <dbReference type="PROSITE" id="PS50089"/>
    </source>
</evidence>
<feature type="domain" description="RING-type" evidence="5">
    <location>
        <begin position="111"/>
        <end position="151"/>
    </location>
</feature>
<evidence type="ECO:0000256" key="4">
    <source>
        <dbReference type="SAM" id="MobiDB-lite"/>
    </source>
</evidence>
<reference evidence="6" key="1">
    <citation type="submission" date="2021-01" db="UniProtKB">
        <authorList>
            <consortium name="EnsemblMetazoa"/>
        </authorList>
    </citation>
    <scope>IDENTIFICATION</scope>
</reference>
<evidence type="ECO:0000313" key="7">
    <source>
        <dbReference type="Proteomes" id="UP000594262"/>
    </source>
</evidence>
<dbReference type="Proteomes" id="UP000594262">
    <property type="component" value="Unplaced"/>
</dbReference>
<protein>
    <recommendedName>
        <fullName evidence="5">RING-type domain-containing protein</fullName>
    </recommendedName>
</protein>
<organism evidence="6 7">
    <name type="scientific">Clytia hemisphaerica</name>
    <dbReference type="NCBI Taxonomy" id="252671"/>
    <lineage>
        <taxon>Eukaryota</taxon>
        <taxon>Metazoa</taxon>
        <taxon>Cnidaria</taxon>
        <taxon>Hydrozoa</taxon>
        <taxon>Hydroidolina</taxon>
        <taxon>Leptothecata</taxon>
        <taxon>Obeliida</taxon>
        <taxon>Clytiidae</taxon>
        <taxon>Clytia</taxon>
    </lineage>
</organism>
<dbReference type="EnsemblMetazoa" id="CLYHEMT004432.1">
    <property type="protein sequence ID" value="CLYHEMP004432.1"/>
    <property type="gene ID" value="CLYHEMG004432"/>
</dbReference>
<feature type="compositionally biased region" description="Low complexity" evidence="4">
    <location>
        <begin position="23"/>
        <end position="36"/>
    </location>
</feature>
<keyword evidence="7" id="KW-1185">Reference proteome</keyword>
<name>A0A7M5V8T7_9CNID</name>
<keyword evidence="1 3" id="KW-0479">Metal-binding</keyword>
<sequence>MYLFFRTATSRSNVTQATVLRDSSSTQTATSTRSRSNVTQATVLRDSSPTQTVTSTRSRSNVTQAIVLRDSSSTQIASMAADTDDDITSGLADSVSKYNIMKPAIENWSTCRICTGIIGSSPAHMMSCKCRYHHICIEELTKNSNNCPTCNTISTNAVQLESYKDIIQIWFCKFSDSVNIDLTERSDLSVRRSKLYID</sequence>
<accession>A0A7M5V8T7</accession>
<evidence type="ECO:0000256" key="2">
    <source>
        <dbReference type="ARBA" id="ARBA00022833"/>
    </source>
</evidence>
<keyword evidence="1 3" id="KW-0863">Zinc-finger</keyword>
<dbReference type="PROSITE" id="PS50089">
    <property type="entry name" value="ZF_RING_2"/>
    <property type="match status" value="1"/>
</dbReference>
<feature type="compositionally biased region" description="Low complexity" evidence="4">
    <location>
        <begin position="47"/>
        <end position="56"/>
    </location>
</feature>
<feature type="region of interest" description="Disordered" evidence="4">
    <location>
        <begin position="23"/>
        <end position="56"/>
    </location>
</feature>
<evidence type="ECO:0000256" key="3">
    <source>
        <dbReference type="PROSITE-ProRule" id="PRU00175"/>
    </source>
</evidence>
<dbReference type="Gene3D" id="3.30.40.10">
    <property type="entry name" value="Zinc/RING finger domain, C3HC4 (zinc finger)"/>
    <property type="match status" value="1"/>
</dbReference>
<dbReference type="AlphaFoldDB" id="A0A7M5V8T7"/>
<proteinExistence type="predicted"/>
<evidence type="ECO:0000256" key="1">
    <source>
        <dbReference type="ARBA" id="ARBA00022771"/>
    </source>
</evidence>
<dbReference type="InterPro" id="IPR001841">
    <property type="entry name" value="Znf_RING"/>
</dbReference>
<evidence type="ECO:0000313" key="6">
    <source>
        <dbReference type="EnsemblMetazoa" id="CLYHEMP004432.1"/>
    </source>
</evidence>
<dbReference type="SUPFAM" id="SSF57850">
    <property type="entry name" value="RING/U-box"/>
    <property type="match status" value="1"/>
</dbReference>
<dbReference type="InterPro" id="IPR013083">
    <property type="entry name" value="Znf_RING/FYVE/PHD"/>
</dbReference>